<protein>
    <recommendedName>
        <fullName evidence="7">WD repeat-containing protein 37</fullName>
    </recommendedName>
</protein>
<dbReference type="SUPFAM" id="SSF50978">
    <property type="entry name" value="WD40 repeat-like"/>
    <property type="match status" value="1"/>
</dbReference>
<dbReference type="PANTHER" id="PTHR19855:SF12">
    <property type="entry name" value="WD REPEAT-CONTAINING PROTEIN 37"/>
    <property type="match status" value="1"/>
</dbReference>
<dbReference type="PROSITE" id="PS00678">
    <property type="entry name" value="WD_REPEATS_1"/>
    <property type="match status" value="2"/>
</dbReference>
<dbReference type="PANTHER" id="PTHR19855">
    <property type="entry name" value="WD40 REPEAT PROTEIN 12, 37"/>
    <property type="match status" value="1"/>
</dbReference>
<dbReference type="OrthoDB" id="9984207at2759"/>
<dbReference type="InterPro" id="IPR001680">
    <property type="entry name" value="WD40_rpt"/>
</dbReference>
<dbReference type="SMART" id="SM00320">
    <property type="entry name" value="WD40"/>
    <property type="match status" value="7"/>
</dbReference>
<evidence type="ECO:0000313" key="10">
    <source>
        <dbReference type="EMBL" id="TRY77148.1"/>
    </source>
</evidence>
<feature type="region of interest" description="Disordered" evidence="9">
    <location>
        <begin position="1"/>
        <end position="21"/>
    </location>
</feature>
<feature type="repeat" description="WD" evidence="8">
    <location>
        <begin position="200"/>
        <end position="232"/>
    </location>
</feature>
<evidence type="ECO:0000256" key="5">
    <source>
        <dbReference type="ARBA" id="ARBA00022737"/>
    </source>
</evidence>
<reference evidence="10 11" key="1">
    <citation type="journal article" date="2018" name="Nat. Ecol. Evol.">
        <title>Genomic signatures of mitonuclear coevolution across populations of Tigriopus californicus.</title>
        <authorList>
            <person name="Barreto F.S."/>
            <person name="Watson E.T."/>
            <person name="Lima T.G."/>
            <person name="Willett C.S."/>
            <person name="Edmands S."/>
            <person name="Li W."/>
            <person name="Burton R.S."/>
        </authorList>
    </citation>
    <scope>NUCLEOTIDE SEQUENCE [LARGE SCALE GENOMIC DNA]</scope>
    <source>
        <strain evidence="10 11">San Diego</strain>
    </source>
</reference>
<accession>A0A553PHJ1</accession>
<dbReference type="Pfam" id="PF00400">
    <property type="entry name" value="WD40"/>
    <property type="match status" value="5"/>
</dbReference>
<keyword evidence="6" id="KW-0539">Nucleus</keyword>
<evidence type="ECO:0000256" key="9">
    <source>
        <dbReference type="SAM" id="MobiDB-lite"/>
    </source>
</evidence>
<gene>
    <name evidence="10" type="ORF">TCAL_06380</name>
</gene>
<evidence type="ECO:0000256" key="8">
    <source>
        <dbReference type="PROSITE-ProRule" id="PRU00221"/>
    </source>
</evidence>
<keyword evidence="3" id="KW-0963">Cytoplasm</keyword>
<keyword evidence="11" id="KW-1185">Reference proteome</keyword>
<dbReference type="InterPro" id="IPR036322">
    <property type="entry name" value="WD40_repeat_dom_sf"/>
</dbReference>
<dbReference type="PRINTS" id="PR00320">
    <property type="entry name" value="GPROTEINBRPT"/>
</dbReference>
<evidence type="ECO:0000256" key="4">
    <source>
        <dbReference type="ARBA" id="ARBA00022574"/>
    </source>
</evidence>
<keyword evidence="5" id="KW-0677">Repeat</keyword>
<dbReference type="Gene3D" id="2.130.10.10">
    <property type="entry name" value="YVTN repeat-like/Quinoprotein amine dehydrogenase"/>
    <property type="match status" value="3"/>
</dbReference>
<dbReference type="EMBL" id="VCGU01000004">
    <property type="protein sequence ID" value="TRY77148.1"/>
    <property type="molecule type" value="Genomic_DNA"/>
</dbReference>
<feature type="region of interest" description="Disordered" evidence="9">
    <location>
        <begin position="498"/>
        <end position="532"/>
    </location>
</feature>
<dbReference type="PROSITE" id="PS50294">
    <property type="entry name" value="WD_REPEATS_REGION"/>
    <property type="match status" value="3"/>
</dbReference>
<feature type="repeat" description="WD" evidence="8">
    <location>
        <begin position="369"/>
        <end position="410"/>
    </location>
</feature>
<feature type="repeat" description="WD" evidence="8">
    <location>
        <begin position="157"/>
        <end position="199"/>
    </location>
</feature>
<evidence type="ECO:0000256" key="2">
    <source>
        <dbReference type="ARBA" id="ARBA00004496"/>
    </source>
</evidence>
<dbReference type="InterPro" id="IPR015943">
    <property type="entry name" value="WD40/YVTN_repeat-like_dom_sf"/>
</dbReference>
<dbReference type="GO" id="GO:0005634">
    <property type="term" value="C:nucleus"/>
    <property type="evidence" value="ECO:0007669"/>
    <property type="project" value="UniProtKB-SubCell"/>
</dbReference>
<dbReference type="AlphaFoldDB" id="A0A553PHJ1"/>
<dbReference type="OMA" id="TACIWGV"/>
<evidence type="ECO:0000256" key="7">
    <source>
        <dbReference type="ARBA" id="ARBA00040954"/>
    </source>
</evidence>
<comment type="subcellular location">
    <subcellularLocation>
        <location evidence="2">Cytoplasm</location>
    </subcellularLocation>
    <subcellularLocation>
        <location evidence="1">Nucleus</location>
    </subcellularLocation>
</comment>
<feature type="repeat" description="WD" evidence="8">
    <location>
        <begin position="326"/>
        <end position="367"/>
    </location>
</feature>
<dbReference type="STRING" id="6832.A0A553PHJ1"/>
<evidence type="ECO:0000313" key="11">
    <source>
        <dbReference type="Proteomes" id="UP000318571"/>
    </source>
</evidence>
<organism evidence="10 11">
    <name type="scientific">Tigriopus californicus</name>
    <name type="common">Marine copepod</name>
    <dbReference type="NCBI Taxonomy" id="6832"/>
    <lineage>
        <taxon>Eukaryota</taxon>
        <taxon>Metazoa</taxon>
        <taxon>Ecdysozoa</taxon>
        <taxon>Arthropoda</taxon>
        <taxon>Crustacea</taxon>
        <taxon>Multicrustacea</taxon>
        <taxon>Hexanauplia</taxon>
        <taxon>Copepoda</taxon>
        <taxon>Harpacticoida</taxon>
        <taxon>Harpacticidae</taxon>
        <taxon>Tigriopus</taxon>
    </lineage>
</organism>
<dbReference type="CDD" id="cd00200">
    <property type="entry name" value="WD40"/>
    <property type="match status" value="1"/>
</dbReference>
<comment type="caution">
    <text evidence="10">The sequence shown here is derived from an EMBL/GenBank/DDBJ whole genome shotgun (WGS) entry which is preliminary data.</text>
</comment>
<proteinExistence type="predicted"/>
<dbReference type="InterPro" id="IPR020472">
    <property type="entry name" value="WD40_PAC1"/>
</dbReference>
<sequence>MPQDKKAKVQQSGPTKAAMMSAAEASTLPPAVRVRLYELFVQIEREFEILYAENVGLQEKIDRLPRQQAHTVSNLSAFNANHASAGGIGGSELVEADALSGNIKFQTVAAGHPTMAGSKTLYAHKIRSHTNKLRAQTNRIMSNLKGQALNCSLVRRYTGHKDGIWEVSVSRMGLPILGTASADHTAMIWGMHSGQPLLQYTGHTGSVNSLRFHPNKELVITASGDGSVHIWQCAVHLYNESSSGRVASSEDELDPGEKEFLGGCSSGLEDDGQFSVLRTPLRSLNGHSGVAIAADWLPGGEQAVTAGWDKLACIWDTQTGELLQQLSGHDEELTHAATHPSSRLVVTSSKDCTFRLWDFRESIHSVSVFQGHQDTVTSAVFTHEANQVVSGSDDRSARIWDLRNMRTPVAMIQSDSSVNRISVSQSGLIAIPFDNRNVRIYDLNGNRIARLPRSSRQGHSRMACCTAWSEETKKPNLFTCGFDRVVLGWSVKPREVKDDASHKLNLSLKGNREPGSNKESHLGKENHPQSKH</sequence>
<evidence type="ECO:0000256" key="3">
    <source>
        <dbReference type="ARBA" id="ARBA00022490"/>
    </source>
</evidence>
<dbReference type="GO" id="GO:0005737">
    <property type="term" value="C:cytoplasm"/>
    <property type="evidence" value="ECO:0007669"/>
    <property type="project" value="UniProtKB-SubCell"/>
</dbReference>
<dbReference type="InterPro" id="IPR019775">
    <property type="entry name" value="WD40_repeat_CS"/>
</dbReference>
<evidence type="ECO:0000256" key="1">
    <source>
        <dbReference type="ARBA" id="ARBA00004123"/>
    </source>
</evidence>
<dbReference type="Proteomes" id="UP000318571">
    <property type="component" value="Chromosome 5"/>
</dbReference>
<keyword evidence="4 8" id="KW-0853">WD repeat</keyword>
<evidence type="ECO:0000256" key="6">
    <source>
        <dbReference type="ARBA" id="ARBA00023242"/>
    </source>
</evidence>
<dbReference type="PROSITE" id="PS50082">
    <property type="entry name" value="WD_REPEATS_2"/>
    <property type="match status" value="5"/>
</dbReference>
<feature type="compositionally biased region" description="Basic and acidic residues" evidence="9">
    <location>
        <begin position="510"/>
        <end position="532"/>
    </location>
</feature>
<feature type="repeat" description="WD" evidence="8">
    <location>
        <begin position="284"/>
        <end position="325"/>
    </location>
</feature>
<name>A0A553PHJ1_TIGCA</name>